<protein>
    <recommendedName>
        <fullName evidence="4">LPXTG cell wall anchor domain-containing protein</fullName>
    </recommendedName>
</protein>
<accession>A0ABN2K9E2</accession>
<feature type="transmembrane region" description="Helical" evidence="1">
    <location>
        <begin position="31"/>
        <end position="51"/>
    </location>
</feature>
<keyword evidence="1" id="KW-0812">Transmembrane</keyword>
<proteinExistence type="predicted"/>
<dbReference type="EMBL" id="BAAAME010000007">
    <property type="protein sequence ID" value="GAA1751074.1"/>
    <property type="molecule type" value="Genomic_DNA"/>
</dbReference>
<gene>
    <name evidence="2" type="ORF">GCM10009710_33550</name>
</gene>
<comment type="caution">
    <text evidence="2">The sequence shown here is derived from an EMBL/GenBank/DDBJ whole genome shotgun (WGS) entry which is preliminary data.</text>
</comment>
<organism evidence="2 3">
    <name type="scientific">Aeromicrobium alkaliterrae</name>
    <dbReference type="NCBI Taxonomy" id="302168"/>
    <lineage>
        <taxon>Bacteria</taxon>
        <taxon>Bacillati</taxon>
        <taxon>Actinomycetota</taxon>
        <taxon>Actinomycetes</taxon>
        <taxon>Propionibacteriales</taxon>
        <taxon>Nocardioidaceae</taxon>
        <taxon>Aeromicrobium</taxon>
    </lineage>
</organism>
<keyword evidence="1" id="KW-0472">Membrane</keyword>
<dbReference type="RefSeq" id="WP_344203748.1">
    <property type="nucleotide sequence ID" value="NZ_BAAAME010000007.1"/>
</dbReference>
<reference evidence="2 3" key="1">
    <citation type="journal article" date="2019" name="Int. J. Syst. Evol. Microbiol.">
        <title>The Global Catalogue of Microorganisms (GCM) 10K type strain sequencing project: providing services to taxonomists for standard genome sequencing and annotation.</title>
        <authorList>
            <consortium name="The Broad Institute Genomics Platform"/>
            <consortium name="The Broad Institute Genome Sequencing Center for Infectious Disease"/>
            <person name="Wu L."/>
            <person name="Ma J."/>
        </authorList>
    </citation>
    <scope>NUCLEOTIDE SEQUENCE [LARGE SCALE GENOMIC DNA]</scope>
    <source>
        <strain evidence="2 3">JCM 13518</strain>
    </source>
</reference>
<feature type="transmembrane region" description="Helical" evidence="1">
    <location>
        <begin position="7"/>
        <end position="25"/>
    </location>
</feature>
<dbReference type="Proteomes" id="UP001501057">
    <property type="component" value="Unassembled WGS sequence"/>
</dbReference>
<evidence type="ECO:0000313" key="3">
    <source>
        <dbReference type="Proteomes" id="UP001501057"/>
    </source>
</evidence>
<sequence>MSRDSLRVVGLVVLVIGFLAFRVVVEGDWNLGGLVGFGGVCAVAGIGLVIYERRKKRSTRPPRAYRPFWAKD</sequence>
<keyword evidence="1" id="KW-1133">Transmembrane helix</keyword>
<evidence type="ECO:0000313" key="2">
    <source>
        <dbReference type="EMBL" id="GAA1751074.1"/>
    </source>
</evidence>
<evidence type="ECO:0008006" key="4">
    <source>
        <dbReference type="Google" id="ProtNLM"/>
    </source>
</evidence>
<evidence type="ECO:0000256" key="1">
    <source>
        <dbReference type="SAM" id="Phobius"/>
    </source>
</evidence>
<keyword evidence="3" id="KW-1185">Reference proteome</keyword>
<name>A0ABN2K9E2_9ACTN</name>